<dbReference type="InterPro" id="IPR017907">
    <property type="entry name" value="Znf_RING_CS"/>
</dbReference>
<dbReference type="InterPro" id="IPR001841">
    <property type="entry name" value="Znf_RING"/>
</dbReference>
<comment type="similarity">
    <text evidence="4 14">Belongs to the BRE1 family.</text>
</comment>
<evidence type="ECO:0000256" key="15">
    <source>
        <dbReference type="SAM" id="Coils"/>
    </source>
</evidence>
<dbReference type="AlphaFoldDB" id="A0A1J4JRZ1"/>
<comment type="subcellular location">
    <subcellularLocation>
        <location evidence="2 14">Nucleus</location>
    </subcellularLocation>
</comment>
<evidence type="ECO:0000256" key="12">
    <source>
        <dbReference type="ARBA" id="ARBA00023242"/>
    </source>
</evidence>
<sequence>MMFTPKSDTSMSNPSNHYPSRSNPLPISDLYSANHNNDEAILPVFEEPVNYYSHIQKLINRTKNVEMEIEKSRNHSEFLFNEFFRLLQTTEMVAFDIMYIDCLFGAVEFNAFYDFIERCKGVKFSVFHPTESDIKHAADHIRYLHSIIQTSANDLQGYDGRMRLDPLQRPHKVYDYLNRLTSSIDSQIKNTQIREQTQPPTVEFDFGQDDSDNDEQNPTKIEEWIREFIKPNMDSNDELSQNRILFGRLLHHLNIVNNLKEETKNLQKSIILPRYTSALDLDPQAIFNSPFYSSTIGNSAFLRMAVDKFLSAQPQIDECEGIIEENFNHFSSLFQKCQETKKAAEEIQEQFKKRIAEKHKQMKEGLNEISPYHDLLLNDQKLEQIFKSIEDVTKLDSDLTAILEQPPNESGSSASEEVNNELLSVLVPLREMQKILLDLCKECADERTDDAKVQKMLFNLVAEVQAHDTKLYLFKREVEVLNSYGDALDEVYKNFQKEAIDKWCSKANEALDEIQFIINERNILQNQSETDINEEEIKELEMEIEKMERELSEINNEKIQLMEEVEEKKEQLFNQIQLNDIYIIYQDANLQRTNQLREFKEGITCPACKENLCEAIINKKSCCHAFCKQCLESGEGSKEGSCPICGTKYTKEHIQPFLFIPSERKKHS</sequence>
<keyword evidence="7 13" id="KW-0863">Zinc-finger</keyword>
<evidence type="ECO:0000256" key="7">
    <source>
        <dbReference type="ARBA" id="ARBA00022771"/>
    </source>
</evidence>
<dbReference type="RefSeq" id="XP_068353141.1">
    <property type="nucleotide sequence ID" value="XM_068509065.1"/>
</dbReference>
<dbReference type="Gene3D" id="3.30.40.10">
    <property type="entry name" value="Zinc/RING finger domain, C3HC4 (zinc finger)"/>
    <property type="match status" value="1"/>
</dbReference>
<organism evidence="18 19">
    <name type="scientific">Tritrichomonas foetus</name>
    <dbReference type="NCBI Taxonomy" id="1144522"/>
    <lineage>
        <taxon>Eukaryota</taxon>
        <taxon>Metamonada</taxon>
        <taxon>Parabasalia</taxon>
        <taxon>Tritrichomonadida</taxon>
        <taxon>Tritrichomonadidae</taxon>
        <taxon>Tritrichomonas</taxon>
    </lineage>
</organism>
<dbReference type="EMBL" id="MLAK01000976">
    <property type="protein sequence ID" value="OHT00005.1"/>
    <property type="molecule type" value="Genomic_DNA"/>
</dbReference>
<evidence type="ECO:0000256" key="9">
    <source>
        <dbReference type="ARBA" id="ARBA00022833"/>
    </source>
</evidence>
<evidence type="ECO:0000256" key="8">
    <source>
        <dbReference type="ARBA" id="ARBA00022786"/>
    </source>
</evidence>
<evidence type="ECO:0000256" key="2">
    <source>
        <dbReference type="ARBA" id="ARBA00004123"/>
    </source>
</evidence>
<dbReference type="EC" id="2.3.2.27" evidence="14"/>
<dbReference type="VEuPathDB" id="TrichDB:TRFO_33424"/>
<dbReference type="OrthoDB" id="10266039at2759"/>
<name>A0A1J4JRZ1_9EUKA</name>
<feature type="coiled-coil region" evidence="15">
    <location>
        <begin position="507"/>
        <end position="575"/>
    </location>
</feature>
<dbReference type="PANTHER" id="PTHR23163">
    <property type="entry name" value="RING FINGER PROTEIN-RELATED"/>
    <property type="match status" value="1"/>
</dbReference>
<dbReference type="PROSITE" id="PS00518">
    <property type="entry name" value="ZF_RING_1"/>
    <property type="match status" value="1"/>
</dbReference>
<dbReference type="GO" id="GO:0006325">
    <property type="term" value="P:chromatin organization"/>
    <property type="evidence" value="ECO:0007669"/>
    <property type="project" value="UniProtKB-KW"/>
</dbReference>
<keyword evidence="11 14" id="KW-0175">Coiled coil</keyword>
<feature type="domain" description="RING-type" evidence="17">
    <location>
        <begin position="605"/>
        <end position="645"/>
    </location>
</feature>
<dbReference type="GO" id="GO:0005634">
    <property type="term" value="C:nucleus"/>
    <property type="evidence" value="ECO:0007669"/>
    <property type="project" value="UniProtKB-SubCell"/>
</dbReference>
<keyword evidence="19" id="KW-1185">Reference proteome</keyword>
<keyword evidence="9 14" id="KW-0862">Zinc</keyword>
<evidence type="ECO:0000313" key="18">
    <source>
        <dbReference type="EMBL" id="OHT00005.1"/>
    </source>
</evidence>
<dbReference type="InterPro" id="IPR013956">
    <property type="entry name" value="E3_ubiquit_lig_Bre1"/>
</dbReference>
<keyword evidence="10 14" id="KW-0156">Chromatin regulator</keyword>
<evidence type="ECO:0000256" key="16">
    <source>
        <dbReference type="SAM" id="MobiDB-lite"/>
    </source>
</evidence>
<comment type="caution">
    <text evidence="18">The sequence shown here is derived from an EMBL/GenBank/DDBJ whole genome shotgun (WGS) entry which is preliminary data.</text>
</comment>
<evidence type="ECO:0000256" key="6">
    <source>
        <dbReference type="ARBA" id="ARBA00022723"/>
    </source>
</evidence>
<keyword evidence="6 14" id="KW-0479">Metal-binding</keyword>
<dbReference type="GO" id="GO:0008270">
    <property type="term" value="F:zinc ion binding"/>
    <property type="evidence" value="ECO:0007669"/>
    <property type="project" value="UniProtKB-KW"/>
</dbReference>
<keyword evidence="8 14" id="KW-0833">Ubl conjugation pathway</keyword>
<gene>
    <name evidence="18" type="ORF">TRFO_33424</name>
</gene>
<evidence type="ECO:0000256" key="10">
    <source>
        <dbReference type="ARBA" id="ARBA00022853"/>
    </source>
</evidence>
<evidence type="ECO:0000256" key="1">
    <source>
        <dbReference type="ARBA" id="ARBA00000900"/>
    </source>
</evidence>
<dbReference type="GeneID" id="94843769"/>
<comment type="catalytic activity">
    <reaction evidence="1 14">
        <text>S-ubiquitinyl-[E2 ubiquitin-conjugating enzyme]-L-cysteine + [acceptor protein]-L-lysine = [E2 ubiquitin-conjugating enzyme]-L-cysteine + N(6)-ubiquitinyl-[acceptor protein]-L-lysine.</text>
        <dbReference type="EC" id="2.3.2.27"/>
    </reaction>
</comment>
<dbReference type="SUPFAM" id="SSF57850">
    <property type="entry name" value="RING/U-box"/>
    <property type="match status" value="1"/>
</dbReference>
<proteinExistence type="inferred from homology"/>
<protein>
    <recommendedName>
        <fullName evidence="14">E3 ubiquitin protein ligase</fullName>
        <ecNumber evidence="14">2.3.2.27</ecNumber>
    </recommendedName>
</protein>
<keyword evidence="12 14" id="KW-0539">Nucleus</keyword>
<feature type="region of interest" description="Disordered" evidence="16">
    <location>
        <begin position="1"/>
        <end position="20"/>
    </location>
</feature>
<evidence type="ECO:0000259" key="17">
    <source>
        <dbReference type="PROSITE" id="PS50089"/>
    </source>
</evidence>
<evidence type="ECO:0000256" key="14">
    <source>
        <dbReference type="RuleBase" id="RU365038"/>
    </source>
</evidence>
<evidence type="ECO:0000256" key="11">
    <source>
        <dbReference type="ARBA" id="ARBA00023054"/>
    </source>
</evidence>
<dbReference type="GO" id="GO:0033503">
    <property type="term" value="C:HULC complex"/>
    <property type="evidence" value="ECO:0007669"/>
    <property type="project" value="TreeGrafter"/>
</dbReference>
<keyword evidence="5 14" id="KW-0808">Transferase</keyword>
<evidence type="ECO:0000313" key="19">
    <source>
        <dbReference type="Proteomes" id="UP000179807"/>
    </source>
</evidence>
<dbReference type="GO" id="GO:0061630">
    <property type="term" value="F:ubiquitin protein ligase activity"/>
    <property type="evidence" value="ECO:0007669"/>
    <property type="project" value="UniProtKB-EC"/>
</dbReference>
<dbReference type="GO" id="GO:0016567">
    <property type="term" value="P:protein ubiquitination"/>
    <property type="evidence" value="ECO:0007669"/>
    <property type="project" value="UniProtKB-UniRule"/>
</dbReference>
<reference evidence="18" key="1">
    <citation type="submission" date="2016-10" db="EMBL/GenBank/DDBJ databases">
        <authorList>
            <person name="Benchimol M."/>
            <person name="Almeida L.G."/>
            <person name="Vasconcelos A.T."/>
            <person name="Perreira-Neves A."/>
            <person name="Rosa I.A."/>
            <person name="Tasca T."/>
            <person name="Bogo M.R."/>
            <person name="de Souza W."/>
        </authorList>
    </citation>
    <scope>NUCLEOTIDE SEQUENCE [LARGE SCALE GENOMIC DNA]</scope>
    <source>
        <strain evidence="18">K</strain>
    </source>
</reference>
<accession>A0A1J4JRZ1</accession>
<evidence type="ECO:0000256" key="5">
    <source>
        <dbReference type="ARBA" id="ARBA00022679"/>
    </source>
</evidence>
<comment type="pathway">
    <text evidence="3 14">Protein modification; protein ubiquitination.</text>
</comment>
<dbReference type="InterPro" id="IPR013083">
    <property type="entry name" value="Znf_RING/FYVE/PHD"/>
</dbReference>
<dbReference type="Proteomes" id="UP000179807">
    <property type="component" value="Unassembled WGS sequence"/>
</dbReference>
<evidence type="ECO:0000256" key="4">
    <source>
        <dbReference type="ARBA" id="ARBA00005555"/>
    </source>
</evidence>
<evidence type="ECO:0000256" key="3">
    <source>
        <dbReference type="ARBA" id="ARBA00004906"/>
    </source>
</evidence>
<evidence type="ECO:0000256" key="13">
    <source>
        <dbReference type="PROSITE-ProRule" id="PRU00175"/>
    </source>
</evidence>
<dbReference type="PROSITE" id="PS50089">
    <property type="entry name" value="ZF_RING_2"/>
    <property type="match status" value="1"/>
</dbReference>
<dbReference type="PANTHER" id="PTHR23163:SF0">
    <property type="entry name" value="E3 UBIQUITIN-PROTEIN LIGASE BRE1"/>
    <property type="match status" value="1"/>
</dbReference>